<dbReference type="CDD" id="cd12914">
    <property type="entry name" value="PDC1_DGC_like"/>
    <property type="match status" value="1"/>
</dbReference>
<dbReference type="PANTHER" id="PTHR45138">
    <property type="entry name" value="REGULATORY COMPONENTS OF SENSORY TRANSDUCTION SYSTEM"/>
    <property type="match status" value="1"/>
</dbReference>
<keyword evidence="4" id="KW-1133">Transmembrane helix</keyword>
<dbReference type="PROSITE" id="PS50887">
    <property type="entry name" value="GGDEF"/>
    <property type="match status" value="1"/>
</dbReference>
<evidence type="ECO:0000259" key="5">
    <source>
        <dbReference type="PROSITE" id="PS50885"/>
    </source>
</evidence>
<dbReference type="Pfam" id="PF00990">
    <property type="entry name" value="GGDEF"/>
    <property type="match status" value="1"/>
</dbReference>
<accession>A0ABW7EVF5</accession>
<sequence length="589" mass="63501">MSEPVRTDPVRTDPAAAPARRLPTLRGQLSLWLGGLALAILTLVGGYLGNVATDELFTTQQAAVRATAQSAAELLAVQLRDRERQIELLSTTPHLVDGPLDSPRVRESLDRRQALHDEFAWLGVVAPDGTVMQGTGGMLTGRSVAQRDWFMGGRERVFVGDVHEAKLLATMLPALPNGEPTRFIDFAAPIRSADGRLMGVVGSHAHWRWVTGLVESVVRRQSPGSRIDAMILDREGRVLYPESMKLAQAKGGAVLPALVGQGHYDGELVFGDGRAYLTSEAQLPERTRAALGWRIVARQPLDQAMRPVRALARELVLLGVLAAAALTLAALLLARRISKPVEQLARIAARIETERRVPDFPVQPAVRELDGLSRAMQSMAQALLRSEQDLQRANATLESQVQQRTAELQAANAQLEHLATRDPLTGLHNRRSLDARLIEAHALDRRYGRQNGRVHGLLLVDVDHFKRINDTHGHPAGDAVLSQLGQLLLASVRVSDVAARFGGEEFAVLLPELAGPLDAVMAAEKIRTAVAAATFPGVGKLTVSIGVSLASPDDEQLGPLIARADAALYEAKRGGRNAVVLKDVGDAVA</sequence>
<dbReference type="SUPFAM" id="SSF55073">
    <property type="entry name" value="Nucleotide cyclase"/>
    <property type="match status" value="1"/>
</dbReference>
<keyword evidence="4" id="KW-0812">Transmembrane</keyword>
<evidence type="ECO:0000256" key="3">
    <source>
        <dbReference type="SAM" id="Coils"/>
    </source>
</evidence>
<dbReference type="EC" id="2.7.7.65" evidence="1"/>
<protein>
    <recommendedName>
        <fullName evidence="1">diguanylate cyclase</fullName>
        <ecNumber evidence="1">2.7.7.65</ecNumber>
    </recommendedName>
</protein>
<dbReference type="PROSITE" id="PS50885">
    <property type="entry name" value="HAMP"/>
    <property type="match status" value="1"/>
</dbReference>
<dbReference type="Proteomes" id="UP001606300">
    <property type="component" value="Unassembled WGS sequence"/>
</dbReference>
<dbReference type="InterPro" id="IPR029787">
    <property type="entry name" value="Nucleotide_cyclase"/>
</dbReference>
<keyword evidence="8" id="KW-1185">Reference proteome</keyword>
<dbReference type="InterPro" id="IPR050469">
    <property type="entry name" value="Diguanylate_Cyclase"/>
</dbReference>
<evidence type="ECO:0000256" key="2">
    <source>
        <dbReference type="ARBA" id="ARBA00034247"/>
    </source>
</evidence>
<dbReference type="InterPro" id="IPR043128">
    <property type="entry name" value="Rev_trsase/Diguanyl_cyclase"/>
</dbReference>
<keyword evidence="7" id="KW-0808">Transferase</keyword>
<dbReference type="CDD" id="cd01949">
    <property type="entry name" value="GGDEF"/>
    <property type="match status" value="1"/>
</dbReference>
<dbReference type="EMBL" id="JBIGHY010000012">
    <property type="protein sequence ID" value="MFG6416814.1"/>
    <property type="molecule type" value="Genomic_DNA"/>
</dbReference>
<dbReference type="Gene3D" id="3.30.450.20">
    <property type="entry name" value="PAS domain"/>
    <property type="match status" value="1"/>
</dbReference>
<keyword evidence="7" id="KW-0548">Nucleotidyltransferase</keyword>
<feature type="domain" description="GGDEF" evidence="6">
    <location>
        <begin position="453"/>
        <end position="584"/>
    </location>
</feature>
<name>A0ABW7EVF5_9BURK</name>
<dbReference type="SMART" id="SM00304">
    <property type="entry name" value="HAMP"/>
    <property type="match status" value="1"/>
</dbReference>
<comment type="catalytic activity">
    <reaction evidence="2">
        <text>2 GTP = 3',3'-c-di-GMP + 2 diphosphate</text>
        <dbReference type="Rhea" id="RHEA:24898"/>
        <dbReference type="ChEBI" id="CHEBI:33019"/>
        <dbReference type="ChEBI" id="CHEBI:37565"/>
        <dbReference type="ChEBI" id="CHEBI:58805"/>
        <dbReference type="EC" id="2.7.7.65"/>
    </reaction>
</comment>
<keyword evidence="3" id="KW-0175">Coiled coil</keyword>
<proteinExistence type="predicted"/>
<evidence type="ECO:0000313" key="7">
    <source>
        <dbReference type="EMBL" id="MFG6416814.1"/>
    </source>
</evidence>
<feature type="transmembrane region" description="Helical" evidence="4">
    <location>
        <begin position="315"/>
        <end position="334"/>
    </location>
</feature>
<feature type="transmembrane region" description="Helical" evidence="4">
    <location>
        <begin position="29"/>
        <end position="49"/>
    </location>
</feature>
<feature type="domain" description="HAMP" evidence="5">
    <location>
        <begin position="335"/>
        <end position="388"/>
    </location>
</feature>
<dbReference type="GO" id="GO:0052621">
    <property type="term" value="F:diguanylate cyclase activity"/>
    <property type="evidence" value="ECO:0007669"/>
    <property type="project" value="UniProtKB-EC"/>
</dbReference>
<dbReference type="InterPro" id="IPR003660">
    <property type="entry name" value="HAMP_dom"/>
</dbReference>
<evidence type="ECO:0000313" key="8">
    <source>
        <dbReference type="Proteomes" id="UP001606300"/>
    </source>
</evidence>
<dbReference type="SMART" id="SM00267">
    <property type="entry name" value="GGDEF"/>
    <property type="match status" value="1"/>
</dbReference>
<dbReference type="PANTHER" id="PTHR45138:SF9">
    <property type="entry name" value="DIGUANYLATE CYCLASE DGCM-RELATED"/>
    <property type="match status" value="1"/>
</dbReference>
<dbReference type="NCBIfam" id="TIGR00254">
    <property type="entry name" value="GGDEF"/>
    <property type="match status" value="1"/>
</dbReference>
<evidence type="ECO:0000256" key="4">
    <source>
        <dbReference type="SAM" id="Phobius"/>
    </source>
</evidence>
<reference evidence="7 8" key="1">
    <citation type="submission" date="2024-09" db="EMBL/GenBank/DDBJ databases">
        <title>Novel species of the genus Pelomonas and Roseateles isolated from streams.</title>
        <authorList>
            <person name="Lu H."/>
        </authorList>
    </citation>
    <scope>NUCLEOTIDE SEQUENCE [LARGE SCALE GENOMIC DNA]</scope>
    <source>
        <strain evidence="7 8">DC23W</strain>
    </source>
</reference>
<gene>
    <name evidence="7" type="ORF">ACG02S_23225</name>
</gene>
<evidence type="ECO:0000256" key="1">
    <source>
        <dbReference type="ARBA" id="ARBA00012528"/>
    </source>
</evidence>
<dbReference type="Gene3D" id="6.10.340.10">
    <property type="match status" value="1"/>
</dbReference>
<feature type="coiled-coil region" evidence="3">
    <location>
        <begin position="380"/>
        <end position="421"/>
    </location>
</feature>
<dbReference type="Gene3D" id="3.30.70.270">
    <property type="match status" value="1"/>
</dbReference>
<evidence type="ECO:0000259" key="6">
    <source>
        <dbReference type="PROSITE" id="PS50887"/>
    </source>
</evidence>
<comment type="caution">
    <text evidence="7">The sequence shown here is derived from an EMBL/GenBank/DDBJ whole genome shotgun (WGS) entry which is preliminary data.</text>
</comment>
<organism evidence="7 8">
    <name type="scientific">Pelomonas dachongensis</name>
    <dbReference type="NCBI Taxonomy" id="3299029"/>
    <lineage>
        <taxon>Bacteria</taxon>
        <taxon>Pseudomonadati</taxon>
        <taxon>Pseudomonadota</taxon>
        <taxon>Betaproteobacteria</taxon>
        <taxon>Burkholderiales</taxon>
        <taxon>Sphaerotilaceae</taxon>
        <taxon>Roseateles</taxon>
    </lineage>
</organism>
<keyword evidence="4" id="KW-0472">Membrane</keyword>
<dbReference type="RefSeq" id="WP_394472876.1">
    <property type="nucleotide sequence ID" value="NZ_JBIGHY010000012.1"/>
</dbReference>
<dbReference type="InterPro" id="IPR000160">
    <property type="entry name" value="GGDEF_dom"/>
</dbReference>